<feature type="compositionally biased region" description="Low complexity" evidence="1">
    <location>
        <begin position="34"/>
        <end position="44"/>
    </location>
</feature>
<gene>
    <name evidence="3" type="ORF">WS72_29920</name>
</gene>
<evidence type="ECO:0000313" key="3">
    <source>
        <dbReference type="EMBL" id="KWZ38994.1"/>
    </source>
</evidence>
<keyword evidence="2" id="KW-0812">Transmembrane</keyword>
<protein>
    <recommendedName>
        <fullName evidence="5">Flagellar hook-length control protein FliK</fullName>
    </recommendedName>
</protein>
<feature type="compositionally biased region" description="Basic and acidic residues" evidence="1">
    <location>
        <begin position="206"/>
        <end position="232"/>
    </location>
</feature>
<feature type="transmembrane region" description="Helical" evidence="2">
    <location>
        <begin position="402"/>
        <end position="422"/>
    </location>
</feature>
<feature type="compositionally biased region" description="Low complexity" evidence="1">
    <location>
        <begin position="133"/>
        <end position="149"/>
    </location>
</feature>
<keyword evidence="2" id="KW-1133">Transmembrane helix</keyword>
<name>A0ABR5T6Z2_9BURK</name>
<sequence length="489" mass="49814">MAEPADKTSDDATRSAPAAPPIAETADAVVMPRAAGAATSNAEAESARGARASVREAESAGERADLLGGFADSTTAHTQDGAHERSAAETTGERPQDKTSAHEATSTAASSIETASADAAPGRRDASTVDISAPVAPNVGADDAAAARPPRSRRSSSRRANGKKQAAESGTRARRTPEGDAARGQASGGRTVTGEAARSQASAESVRQESVRQESAEHGRAAEAAAKKRAADRAPTNPKRADSIPANSQPASPVAIRTASAAARSDAAASDDAQAPSQLSNARHANGNATPAAYAFGAMSGAGGVGNSVSNDNPGNPGNPPHPPATVAHSGSPASGGASASPAPDRQTAEPHAAPAPSNAHAAPLDLDAQLRPLADRVRALQSETIDLRRAADTEMRRVNRLLLALAVVVLAAIAALIVQAIQSSRQRDEYAALQQRIDRLVAAQATQEATIATLTQRQDELGAQLERLTTHPYGVATPARRPHRGRGH</sequence>
<feature type="compositionally biased region" description="Low complexity" evidence="1">
    <location>
        <begin position="307"/>
        <end position="316"/>
    </location>
</feature>
<feature type="region of interest" description="Disordered" evidence="1">
    <location>
        <begin position="305"/>
        <end position="361"/>
    </location>
</feature>
<proteinExistence type="predicted"/>
<dbReference type="EMBL" id="LNJQ01000004">
    <property type="protein sequence ID" value="KWZ38994.1"/>
    <property type="molecule type" value="Genomic_DNA"/>
</dbReference>
<feature type="compositionally biased region" description="Low complexity" evidence="1">
    <location>
        <begin position="325"/>
        <end position="361"/>
    </location>
</feature>
<evidence type="ECO:0008006" key="5">
    <source>
        <dbReference type="Google" id="ProtNLM"/>
    </source>
</evidence>
<feature type="compositionally biased region" description="Low complexity" evidence="1">
    <location>
        <begin position="251"/>
        <end position="280"/>
    </location>
</feature>
<organism evidence="3 4">
    <name type="scientific">Burkholderia savannae</name>
    <dbReference type="NCBI Taxonomy" id="1637837"/>
    <lineage>
        <taxon>Bacteria</taxon>
        <taxon>Pseudomonadati</taxon>
        <taxon>Pseudomonadota</taxon>
        <taxon>Betaproteobacteria</taxon>
        <taxon>Burkholderiales</taxon>
        <taxon>Burkholderiaceae</taxon>
        <taxon>Burkholderia</taxon>
        <taxon>pseudomallei group</taxon>
    </lineage>
</organism>
<evidence type="ECO:0000256" key="2">
    <source>
        <dbReference type="SAM" id="Phobius"/>
    </source>
</evidence>
<dbReference type="Proteomes" id="UP000070255">
    <property type="component" value="Unassembled WGS sequence"/>
</dbReference>
<comment type="caution">
    <text evidence="3">The sequence shown here is derived from an EMBL/GenBank/DDBJ whole genome shotgun (WGS) entry which is preliminary data.</text>
</comment>
<reference evidence="3 4" key="1">
    <citation type="submission" date="2015-11" db="EMBL/GenBank/DDBJ databases">
        <authorList>
            <person name="Sahl J."/>
            <person name="Wagner D."/>
            <person name="Keim P."/>
        </authorList>
    </citation>
    <scope>NUCLEOTIDE SEQUENCE [LARGE SCALE GENOMIC DNA]</scope>
    <source>
        <strain evidence="3 4">BDU18</strain>
    </source>
</reference>
<feature type="compositionally biased region" description="Basic and acidic residues" evidence="1">
    <location>
        <begin position="1"/>
        <end position="13"/>
    </location>
</feature>
<feature type="compositionally biased region" description="Basic residues" evidence="1">
    <location>
        <begin position="150"/>
        <end position="162"/>
    </location>
</feature>
<accession>A0ABR5T6Z2</accession>
<evidence type="ECO:0000256" key="1">
    <source>
        <dbReference type="SAM" id="MobiDB-lite"/>
    </source>
</evidence>
<feature type="compositionally biased region" description="Basic and acidic residues" evidence="1">
    <location>
        <begin position="80"/>
        <end position="101"/>
    </location>
</feature>
<feature type="compositionally biased region" description="Low complexity" evidence="1">
    <location>
        <begin position="102"/>
        <end position="120"/>
    </location>
</feature>
<feature type="region of interest" description="Disordered" evidence="1">
    <location>
        <begin position="1"/>
        <end position="286"/>
    </location>
</feature>
<keyword evidence="4" id="KW-1185">Reference proteome</keyword>
<evidence type="ECO:0000313" key="4">
    <source>
        <dbReference type="Proteomes" id="UP000070255"/>
    </source>
</evidence>
<keyword evidence="2" id="KW-0472">Membrane</keyword>
<feature type="compositionally biased region" description="Basic and acidic residues" evidence="1">
    <location>
        <begin position="45"/>
        <end position="65"/>
    </location>
</feature>